<evidence type="ECO:0000256" key="3">
    <source>
        <dbReference type="SAM" id="SignalP"/>
    </source>
</evidence>
<dbReference type="PANTHER" id="PTHR47235:SF1">
    <property type="entry name" value="BLR6548 PROTEIN"/>
    <property type="match status" value="1"/>
</dbReference>
<organism evidence="5 6">
    <name type="scientific">Uliginosibacterium sediminicola</name>
    <dbReference type="NCBI Taxonomy" id="2024550"/>
    <lineage>
        <taxon>Bacteria</taxon>
        <taxon>Pseudomonadati</taxon>
        <taxon>Pseudomonadota</taxon>
        <taxon>Betaproteobacteria</taxon>
        <taxon>Rhodocyclales</taxon>
        <taxon>Zoogloeaceae</taxon>
        <taxon>Uliginosibacterium</taxon>
    </lineage>
</organism>
<comment type="caution">
    <text evidence="5">The sequence shown here is derived from an EMBL/GenBank/DDBJ whole genome shotgun (WGS) entry which is preliminary data.</text>
</comment>
<evidence type="ECO:0000256" key="1">
    <source>
        <dbReference type="ARBA" id="ARBA00010062"/>
    </source>
</evidence>
<keyword evidence="6" id="KW-1185">Reference proteome</keyword>
<evidence type="ECO:0000313" key="6">
    <source>
        <dbReference type="Proteomes" id="UP001410394"/>
    </source>
</evidence>
<sequence>MNRRQFLASGALLSAALLRPQLAQAQRGRGEIVVGQSVDLSGGQQNMGRDYFTGAKIAFDQANAAGGTAGRRWRHIALDDGGLPATAVSNTSRLLKENRADLLFGFTNDECVDAVLRSRDFIAADRALFAPMSGLDLARGHERAVYLRASYAQEIAVILGRFAEVRLSAFAIAHTPGASSLATRDAALSLLRQQGTPAPQLLQLAADGSNATALATRLASNAPQAVVILADTVAAALLAKELRQRLPGLFVCVTSSVDATAVQQLLGKEAAGVIVSRVVPNATQGTEPVVREFSRALGKYLDEPPTAASLEGYLAARALIAAQQRLGEAQLINAPGSLRSLNVLDLGGWKIDFAHSERGSRYVDTSVISRKGGLLG</sequence>
<feature type="domain" description="Leucine-binding protein" evidence="4">
    <location>
        <begin position="31"/>
        <end position="328"/>
    </location>
</feature>
<name>A0ABU9YT41_9RHOO</name>
<dbReference type="SUPFAM" id="SSF53822">
    <property type="entry name" value="Periplasmic binding protein-like I"/>
    <property type="match status" value="1"/>
</dbReference>
<dbReference type="Gene3D" id="3.40.50.2300">
    <property type="match status" value="2"/>
</dbReference>
<reference evidence="5 6" key="1">
    <citation type="journal article" date="2018" name="Int. J. Syst. Evol. Microbiol.">
        <title>Uliginosibacterium sediminicola sp. nov., isolated from freshwater sediment.</title>
        <authorList>
            <person name="Hwang W.M."/>
            <person name="Kim S.M."/>
            <person name="Kang K."/>
            <person name="Ahn T.Y."/>
        </authorList>
    </citation>
    <scope>NUCLEOTIDE SEQUENCE [LARGE SCALE GENOMIC DNA]</scope>
    <source>
        <strain evidence="5 6">M1-21</strain>
    </source>
</reference>
<evidence type="ECO:0000259" key="4">
    <source>
        <dbReference type="Pfam" id="PF13458"/>
    </source>
</evidence>
<dbReference type="EMBL" id="JBDIVE010000001">
    <property type="protein sequence ID" value="MEN3066886.1"/>
    <property type="molecule type" value="Genomic_DNA"/>
</dbReference>
<accession>A0ABU9YT41</accession>
<dbReference type="InterPro" id="IPR028082">
    <property type="entry name" value="Peripla_BP_I"/>
</dbReference>
<dbReference type="PANTHER" id="PTHR47235">
    <property type="entry name" value="BLR6548 PROTEIN"/>
    <property type="match status" value="1"/>
</dbReference>
<gene>
    <name evidence="5" type="ORF">ABDB84_00260</name>
</gene>
<evidence type="ECO:0000313" key="5">
    <source>
        <dbReference type="EMBL" id="MEN3066886.1"/>
    </source>
</evidence>
<comment type="similarity">
    <text evidence="1">Belongs to the leucine-binding protein family.</text>
</comment>
<evidence type="ECO:0000256" key="2">
    <source>
        <dbReference type="ARBA" id="ARBA00022729"/>
    </source>
</evidence>
<dbReference type="Pfam" id="PF13458">
    <property type="entry name" value="Peripla_BP_6"/>
    <property type="match status" value="1"/>
</dbReference>
<dbReference type="Proteomes" id="UP001410394">
    <property type="component" value="Unassembled WGS sequence"/>
</dbReference>
<proteinExistence type="inferred from homology"/>
<feature type="signal peptide" evidence="3">
    <location>
        <begin position="1"/>
        <end position="25"/>
    </location>
</feature>
<feature type="chain" id="PRO_5046081670" evidence="3">
    <location>
        <begin position="26"/>
        <end position="376"/>
    </location>
</feature>
<dbReference type="InterPro" id="IPR028081">
    <property type="entry name" value="Leu-bd"/>
</dbReference>
<keyword evidence="2 3" id="KW-0732">Signal</keyword>
<dbReference type="RefSeq" id="WP_345917656.1">
    <property type="nucleotide sequence ID" value="NZ_JBDIVE010000001.1"/>
</dbReference>
<protein>
    <submittedName>
        <fullName evidence="5">ABC transporter substrate-binding protein</fullName>
    </submittedName>
</protein>